<evidence type="ECO:0000259" key="1">
    <source>
        <dbReference type="Pfam" id="PF01498"/>
    </source>
</evidence>
<keyword evidence="3" id="KW-1185">Reference proteome</keyword>
<dbReference type="Proteomes" id="UP000292052">
    <property type="component" value="Unassembled WGS sequence"/>
</dbReference>
<dbReference type="GO" id="GO:0015074">
    <property type="term" value="P:DNA integration"/>
    <property type="evidence" value="ECO:0007669"/>
    <property type="project" value="InterPro"/>
</dbReference>
<gene>
    <name evidence="2" type="ORF">BDFB_014592</name>
</gene>
<comment type="caution">
    <text evidence="2">The sequence shown here is derived from an EMBL/GenBank/DDBJ whole genome shotgun (WGS) entry which is preliminary data.</text>
</comment>
<dbReference type="InterPro" id="IPR002492">
    <property type="entry name" value="Transposase_Tc1-like"/>
</dbReference>
<protein>
    <recommendedName>
        <fullName evidence="1">Transposase Tc1-like domain-containing protein</fullName>
    </recommendedName>
</protein>
<dbReference type="AlphaFoldDB" id="A0A482VVK0"/>
<dbReference type="GO" id="GO:0006313">
    <property type="term" value="P:DNA transposition"/>
    <property type="evidence" value="ECO:0007669"/>
    <property type="project" value="InterPro"/>
</dbReference>
<evidence type="ECO:0000313" key="3">
    <source>
        <dbReference type="Proteomes" id="UP000292052"/>
    </source>
</evidence>
<organism evidence="2 3">
    <name type="scientific">Asbolus verrucosus</name>
    <name type="common">Desert ironclad beetle</name>
    <dbReference type="NCBI Taxonomy" id="1661398"/>
    <lineage>
        <taxon>Eukaryota</taxon>
        <taxon>Metazoa</taxon>
        <taxon>Ecdysozoa</taxon>
        <taxon>Arthropoda</taxon>
        <taxon>Hexapoda</taxon>
        <taxon>Insecta</taxon>
        <taxon>Pterygota</taxon>
        <taxon>Neoptera</taxon>
        <taxon>Endopterygota</taxon>
        <taxon>Coleoptera</taxon>
        <taxon>Polyphaga</taxon>
        <taxon>Cucujiformia</taxon>
        <taxon>Tenebrionidae</taxon>
        <taxon>Pimeliinae</taxon>
        <taxon>Asbolus</taxon>
    </lineage>
</organism>
<feature type="domain" description="Transposase Tc1-like" evidence="1">
    <location>
        <begin position="23"/>
        <end position="83"/>
    </location>
</feature>
<accession>A0A482VVK0</accession>
<proteinExistence type="predicted"/>
<dbReference type="GO" id="GO:0003677">
    <property type="term" value="F:DNA binding"/>
    <property type="evidence" value="ECO:0007669"/>
    <property type="project" value="InterPro"/>
</dbReference>
<dbReference type="Pfam" id="PF01498">
    <property type="entry name" value="HTH_Tnp_Tc3_2"/>
    <property type="match status" value="1"/>
</dbReference>
<sequence length="109" mass="12888">MKHTNEGQSRKRATNIVEDRFLRLNALQQRFFTARKLQTELAVAHNRNIHVQAVRNRLKEHQLTLKISAKGTLLTRGHRRARVHRRSEERYVQYNIQLLEVVQLCHGEG</sequence>
<evidence type="ECO:0000313" key="2">
    <source>
        <dbReference type="EMBL" id="RZC36885.1"/>
    </source>
</evidence>
<reference evidence="2 3" key="1">
    <citation type="submission" date="2017-03" db="EMBL/GenBank/DDBJ databases">
        <title>Genome of the blue death feigning beetle - Asbolus verrucosus.</title>
        <authorList>
            <person name="Rider S.D."/>
        </authorList>
    </citation>
    <scope>NUCLEOTIDE SEQUENCE [LARGE SCALE GENOMIC DNA]</scope>
    <source>
        <strain evidence="2">Butters</strain>
        <tissue evidence="2">Head and leg muscle</tissue>
    </source>
</reference>
<dbReference type="EMBL" id="QDEB01057775">
    <property type="protein sequence ID" value="RZC36885.1"/>
    <property type="molecule type" value="Genomic_DNA"/>
</dbReference>
<name>A0A482VVK0_ASBVE</name>